<evidence type="ECO:0000313" key="10">
    <source>
        <dbReference type="Proteomes" id="UP000198461"/>
    </source>
</evidence>
<evidence type="ECO:0000256" key="7">
    <source>
        <dbReference type="SAM" id="Phobius"/>
    </source>
</evidence>
<evidence type="ECO:0000256" key="2">
    <source>
        <dbReference type="ARBA" id="ARBA00008193"/>
    </source>
</evidence>
<reference evidence="9 10" key="1">
    <citation type="submission" date="2016-11" db="EMBL/GenBank/DDBJ databases">
        <authorList>
            <person name="Jaros S."/>
            <person name="Januszkiewicz K."/>
            <person name="Wedrychowicz H."/>
        </authorList>
    </citation>
    <scope>NUCLEOTIDE SEQUENCE [LARGE SCALE GENOMIC DNA]</scope>
    <source>
        <strain evidence="9 10">DSM 17737</strain>
    </source>
</reference>
<dbReference type="STRING" id="364032.SAMN05443662_0960"/>
<dbReference type="AlphaFoldDB" id="A0A1N6F817"/>
<evidence type="ECO:0000259" key="8">
    <source>
        <dbReference type="Pfam" id="PF03458"/>
    </source>
</evidence>
<feature type="transmembrane region" description="Helical" evidence="7">
    <location>
        <begin position="120"/>
        <end position="139"/>
    </location>
</feature>
<proteinExistence type="inferred from homology"/>
<keyword evidence="5 7" id="KW-1133">Transmembrane helix</keyword>
<dbReference type="Proteomes" id="UP000198461">
    <property type="component" value="Unassembled WGS sequence"/>
</dbReference>
<evidence type="ECO:0000256" key="5">
    <source>
        <dbReference type="ARBA" id="ARBA00022989"/>
    </source>
</evidence>
<feature type="transmembrane region" description="Helical" evidence="7">
    <location>
        <begin position="176"/>
        <end position="196"/>
    </location>
</feature>
<feature type="transmembrane region" description="Helical" evidence="7">
    <location>
        <begin position="6"/>
        <end position="26"/>
    </location>
</feature>
<evidence type="ECO:0000256" key="4">
    <source>
        <dbReference type="ARBA" id="ARBA00022692"/>
    </source>
</evidence>
<feature type="transmembrane region" description="Helical" evidence="7">
    <location>
        <begin position="33"/>
        <end position="54"/>
    </location>
</feature>
<feature type="domain" description="Glycine transporter" evidence="8">
    <location>
        <begin position="94"/>
        <end position="167"/>
    </location>
</feature>
<gene>
    <name evidence="9" type="ORF">SAMN05443662_0960</name>
</gene>
<feature type="domain" description="Glycine transporter" evidence="8">
    <location>
        <begin position="9"/>
        <end position="81"/>
    </location>
</feature>
<comment type="subcellular location">
    <subcellularLocation>
        <location evidence="1">Cell membrane</location>
        <topology evidence="1">Multi-pass membrane protein</topology>
    </subcellularLocation>
</comment>
<dbReference type="InterPro" id="IPR005115">
    <property type="entry name" value="Gly_transporter"/>
</dbReference>
<evidence type="ECO:0000256" key="6">
    <source>
        <dbReference type="ARBA" id="ARBA00023136"/>
    </source>
</evidence>
<dbReference type="Pfam" id="PF03458">
    <property type="entry name" value="Gly_transporter"/>
    <property type="match status" value="2"/>
</dbReference>
<dbReference type="OrthoDB" id="9791874at2"/>
<dbReference type="PANTHER" id="PTHR30506">
    <property type="entry name" value="INNER MEMBRANE PROTEIN"/>
    <property type="match status" value="1"/>
</dbReference>
<keyword evidence="3" id="KW-1003">Cell membrane</keyword>
<dbReference type="RefSeq" id="WP_074201240.1">
    <property type="nucleotide sequence ID" value="NZ_FSRE01000002.1"/>
</dbReference>
<keyword evidence="4 7" id="KW-0812">Transmembrane</keyword>
<sequence>MHIDTLLHWLDLLGTVVFAVTGLLAASRKQLDLFGAIVIAMVTAIGGGTLRDLILDVPVFWLHAPVYVYLVVIAAVLMFIYVRFFTAPVRLLLVLDALGLAAFTVIGVQKTYALGYDDAIVIMTGIMTGVVGGMIRDILVGEVPLILRREIYATASFAGASVWLLMRPLFEDATLATLLAMATVLLLRLGGIYGNLSLPLFQPRHPGDPHP</sequence>
<keyword evidence="6 7" id="KW-0472">Membrane</keyword>
<keyword evidence="10" id="KW-1185">Reference proteome</keyword>
<protein>
    <submittedName>
        <fullName evidence="9">Uncharacterized membrane protein YeiH</fullName>
    </submittedName>
</protein>
<feature type="transmembrane region" description="Helical" evidence="7">
    <location>
        <begin position="60"/>
        <end position="82"/>
    </location>
</feature>
<evidence type="ECO:0000256" key="3">
    <source>
        <dbReference type="ARBA" id="ARBA00022475"/>
    </source>
</evidence>
<dbReference type="PANTHER" id="PTHR30506:SF3">
    <property type="entry name" value="UPF0126 INNER MEMBRANE PROTEIN YADS-RELATED"/>
    <property type="match status" value="1"/>
</dbReference>
<feature type="transmembrane region" description="Helical" evidence="7">
    <location>
        <begin position="89"/>
        <end position="108"/>
    </location>
</feature>
<evidence type="ECO:0000313" key="9">
    <source>
        <dbReference type="EMBL" id="SIN91356.1"/>
    </source>
</evidence>
<accession>A0A1N6F817</accession>
<organism evidence="9 10">
    <name type="scientific">Sulfurivirga caldicuralii</name>
    <dbReference type="NCBI Taxonomy" id="364032"/>
    <lineage>
        <taxon>Bacteria</taxon>
        <taxon>Pseudomonadati</taxon>
        <taxon>Pseudomonadota</taxon>
        <taxon>Gammaproteobacteria</taxon>
        <taxon>Thiotrichales</taxon>
        <taxon>Piscirickettsiaceae</taxon>
        <taxon>Sulfurivirga</taxon>
    </lineage>
</organism>
<comment type="similarity">
    <text evidence="2">Belongs to the UPF0126 family.</text>
</comment>
<dbReference type="EMBL" id="FSRE01000002">
    <property type="protein sequence ID" value="SIN91356.1"/>
    <property type="molecule type" value="Genomic_DNA"/>
</dbReference>
<name>A0A1N6F817_9GAMM</name>
<evidence type="ECO:0000256" key="1">
    <source>
        <dbReference type="ARBA" id="ARBA00004651"/>
    </source>
</evidence>
<dbReference type="GO" id="GO:0005886">
    <property type="term" value="C:plasma membrane"/>
    <property type="evidence" value="ECO:0007669"/>
    <property type="project" value="UniProtKB-SubCell"/>
</dbReference>